<dbReference type="Proteomes" id="UP000683925">
    <property type="component" value="Unassembled WGS sequence"/>
</dbReference>
<sequence>MSIDIQNIKTIKQRGEYKKIKSELKFQILQELQFNSIKELSKKYGIARQTIASFKKAKEHIYDNFKNKVLTLIYDFVDMRLEGTPSLSEQAIKKDIKLLIKTREYFNYNDMNSLSKFIPETKRNSQKKRIIRFVMKQSLLYFNQQKQKQKQLSKGNVEIPQQQQQIIQIQDQITQQQNSEQAVLTNFPYWYVDESSQLDFDLSNEWKIE</sequence>
<gene>
    <name evidence="1" type="ORF">POCTA_138.1.T0030349</name>
    <name evidence="2" type="ORF">POCTA_138.1.T0030358</name>
</gene>
<dbReference type="AlphaFoldDB" id="A0A8S1S003"/>
<protein>
    <recommendedName>
        <fullName evidence="4">HTH psq-type domain-containing protein</fullName>
    </recommendedName>
</protein>
<comment type="caution">
    <text evidence="2">The sequence shown here is derived from an EMBL/GenBank/DDBJ whole genome shotgun (WGS) entry which is preliminary data.</text>
</comment>
<dbReference type="EMBL" id="CAJJDP010000001">
    <property type="protein sequence ID" value="CAD8132289.1"/>
    <property type="molecule type" value="Genomic_DNA"/>
</dbReference>
<accession>A0A8S1S003</accession>
<evidence type="ECO:0000313" key="2">
    <source>
        <dbReference type="EMBL" id="CAD8132289.1"/>
    </source>
</evidence>
<organism evidence="2 3">
    <name type="scientific">Paramecium octaurelia</name>
    <dbReference type="NCBI Taxonomy" id="43137"/>
    <lineage>
        <taxon>Eukaryota</taxon>
        <taxon>Sar</taxon>
        <taxon>Alveolata</taxon>
        <taxon>Ciliophora</taxon>
        <taxon>Intramacronucleata</taxon>
        <taxon>Oligohymenophorea</taxon>
        <taxon>Peniculida</taxon>
        <taxon>Parameciidae</taxon>
        <taxon>Paramecium</taxon>
    </lineage>
</organism>
<name>A0A8S1S003_PAROT</name>
<evidence type="ECO:0008006" key="4">
    <source>
        <dbReference type="Google" id="ProtNLM"/>
    </source>
</evidence>
<reference evidence="2" key="1">
    <citation type="submission" date="2021-01" db="EMBL/GenBank/DDBJ databases">
        <authorList>
            <consortium name="Genoscope - CEA"/>
            <person name="William W."/>
        </authorList>
    </citation>
    <scope>NUCLEOTIDE SEQUENCE</scope>
</reference>
<dbReference type="OMA" id="QTIASYK"/>
<proteinExistence type="predicted"/>
<evidence type="ECO:0000313" key="3">
    <source>
        <dbReference type="Proteomes" id="UP000683925"/>
    </source>
</evidence>
<dbReference type="EMBL" id="CAJJDP010000001">
    <property type="protein sequence ID" value="CAD8132271.1"/>
    <property type="molecule type" value="Genomic_DNA"/>
</dbReference>
<dbReference type="OrthoDB" id="312240at2759"/>
<keyword evidence="3" id="KW-1185">Reference proteome</keyword>
<evidence type="ECO:0000313" key="1">
    <source>
        <dbReference type="EMBL" id="CAD8132271.1"/>
    </source>
</evidence>